<dbReference type="EMBL" id="KN831824">
    <property type="protein sequence ID" value="KIM35297.1"/>
    <property type="molecule type" value="Genomic_DNA"/>
</dbReference>
<dbReference type="HOGENOM" id="CLU_047287_3_1_1"/>
<gene>
    <name evidence="1" type="ORF">M413DRAFT_14633</name>
</gene>
<proteinExistence type="predicted"/>
<reference evidence="2" key="2">
    <citation type="submission" date="2015-01" db="EMBL/GenBank/DDBJ databases">
        <title>Evolutionary Origins and Diversification of the Mycorrhizal Mutualists.</title>
        <authorList>
            <consortium name="DOE Joint Genome Institute"/>
            <consortium name="Mycorrhizal Genomics Consortium"/>
            <person name="Kohler A."/>
            <person name="Kuo A."/>
            <person name="Nagy L.G."/>
            <person name="Floudas D."/>
            <person name="Copeland A."/>
            <person name="Barry K.W."/>
            <person name="Cichocki N."/>
            <person name="Veneault-Fourrey C."/>
            <person name="LaButti K."/>
            <person name="Lindquist E.A."/>
            <person name="Lipzen A."/>
            <person name="Lundell T."/>
            <person name="Morin E."/>
            <person name="Murat C."/>
            <person name="Riley R."/>
            <person name="Ohm R."/>
            <person name="Sun H."/>
            <person name="Tunlid A."/>
            <person name="Henrissat B."/>
            <person name="Grigoriev I.V."/>
            <person name="Hibbett D.S."/>
            <person name="Martin F."/>
        </authorList>
    </citation>
    <scope>NUCLEOTIDE SEQUENCE [LARGE SCALE GENOMIC DNA]</scope>
    <source>
        <strain evidence="2">h7</strain>
    </source>
</reference>
<evidence type="ECO:0000313" key="2">
    <source>
        <dbReference type="Proteomes" id="UP000053424"/>
    </source>
</evidence>
<evidence type="ECO:0000313" key="1">
    <source>
        <dbReference type="EMBL" id="KIM35297.1"/>
    </source>
</evidence>
<accession>A0A0C2Y2H9</accession>
<name>A0A0C2Y2H9_HEBCY</name>
<protein>
    <submittedName>
        <fullName evidence="1">Uncharacterized protein</fullName>
    </submittedName>
</protein>
<dbReference type="STRING" id="686832.A0A0C2Y2H9"/>
<reference evidence="1 2" key="1">
    <citation type="submission" date="2014-04" db="EMBL/GenBank/DDBJ databases">
        <authorList>
            <consortium name="DOE Joint Genome Institute"/>
            <person name="Kuo A."/>
            <person name="Gay G."/>
            <person name="Dore J."/>
            <person name="Kohler A."/>
            <person name="Nagy L.G."/>
            <person name="Floudas D."/>
            <person name="Copeland A."/>
            <person name="Barry K.W."/>
            <person name="Cichocki N."/>
            <person name="Veneault-Fourrey C."/>
            <person name="LaButti K."/>
            <person name="Lindquist E.A."/>
            <person name="Lipzen A."/>
            <person name="Lundell T."/>
            <person name="Morin E."/>
            <person name="Murat C."/>
            <person name="Sun H."/>
            <person name="Tunlid A."/>
            <person name="Henrissat B."/>
            <person name="Grigoriev I.V."/>
            <person name="Hibbett D.S."/>
            <person name="Martin F."/>
            <person name="Nordberg H.P."/>
            <person name="Cantor M.N."/>
            <person name="Hua S.X."/>
        </authorList>
    </citation>
    <scope>NUCLEOTIDE SEQUENCE [LARGE SCALE GENOMIC DNA]</scope>
    <source>
        <strain evidence="2">h7</strain>
    </source>
</reference>
<keyword evidence="2" id="KW-1185">Reference proteome</keyword>
<dbReference type="AlphaFoldDB" id="A0A0C2Y2H9"/>
<organism evidence="1 2">
    <name type="scientific">Hebeloma cylindrosporum</name>
    <dbReference type="NCBI Taxonomy" id="76867"/>
    <lineage>
        <taxon>Eukaryota</taxon>
        <taxon>Fungi</taxon>
        <taxon>Dikarya</taxon>
        <taxon>Basidiomycota</taxon>
        <taxon>Agaricomycotina</taxon>
        <taxon>Agaricomycetes</taxon>
        <taxon>Agaricomycetidae</taxon>
        <taxon>Agaricales</taxon>
        <taxon>Agaricineae</taxon>
        <taxon>Hymenogastraceae</taxon>
        <taxon>Hebeloma</taxon>
    </lineage>
</organism>
<sequence length="158" mass="17871">MKGVRQWGRLTLPNGQTARSLYSETKRKRKAENTRVTRNVKIELEQQKIQFGEVQFFFYAANEDPDDEKNPDAYALVSFYGPRDEDLYEDSFGCLWACTYSGNNNLAVIKISSIKSVVSMQPLPKVDGDPDGLFFVVEKSGLDDVELMGDADLAQMQN</sequence>
<dbReference type="Proteomes" id="UP000053424">
    <property type="component" value="Unassembled WGS sequence"/>
</dbReference>
<dbReference type="OrthoDB" id="2669721at2759"/>